<dbReference type="EMBL" id="JAYJJQ010000052">
    <property type="protein sequence ID" value="MEB3072066.1"/>
    <property type="molecule type" value="Genomic_DNA"/>
</dbReference>
<dbReference type="InterPro" id="IPR027417">
    <property type="entry name" value="P-loop_NTPase"/>
</dbReference>
<evidence type="ECO:0000313" key="5">
    <source>
        <dbReference type="Proteomes" id="UP001299283"/>
    </source>
</evidence>
<dbReference type="Pfam" id="PF04851">
    <property type="entry name" value="ResIII"/>
    <property type="match status" value="1"/>
</dbReference>
<keyword evidence="4" id="KW-0378">Hydrolase</keyword>
<evidence type="ECO:0000313" key="4">
    <source>
        <dbReference type="EMBL" id="MEB3072066.1"/>
    </source>
</evidence>
<organism evidence="4 5">
    <name type="scientific">[Mycobacterium] vasticus</name>
    <dbReference type="NCBI Taxonomy" id="2875777"/>
    <lineage>
        <taxon>Bacteria</taxon>
        <taxon>Bacillati</taxon>
        <taxon>Actinomycetota</taxon>
        <taxon>Actinomycetes</taxon>
        <taxon>Mycobacteriales</taxon>
        <taxon>Mycobacteriaceae</taxon>
        <taxon>Mycolicibacter</taxon>
    </lineage>
</organism>
<feature type="region of interest" description="Disordered" evidence="1">
    <location>
        <begin position="604"/>
        <end position="629"/>
    </location>
</feature>
<dbReference type="SMART" id="SM00490">
    <property type="entry name" value="HELICc"/>
    <property type="match status" value="1"/>
</dbReference>
<feature type="domain" description="Helicase C-terminal" evidence="3">
    <location>
        <begin position="368"/>
        <end position="536"/>
    </location>
</feature>
<keyword evidence="4" id="KW-0067">ATP-binding</keyword>
<evidence type="ECO:0000259" key="2">
    <source>
        <dbReference type="PROSITE" id="PS51192"/>
    </source>
</evidence>
<keyword evidence="4" id="KW-0347">Helicase</keyword>
<dbReference type="GO" id="GO:0004386">
    <property type="term" value="F:helicase activity"/>
    <property type="evidence" value="ECO:0007669"/>
    <property type="project" value="UniProtKB-KW"/>
</dbReference>
<dbReference type="Proteomes" id="UP001299283">
    <property type="component" value="Unassembled WGS sequence"/>
</dbReference>
<dbReference type="InterPro" id="IPR006935">
    <property type="entry name" value="Helicase/UvrB_N"/>
</dbReference>
<comment type="caution">
    <text evidence="4">The sequence shown here is derived from an EMBL/GenBank/DDBJ whole genome shotgun (WGS) entry which is preliminary data.</text>
</comment>
<dbReference type="Gene3D" id="1.10.1660.10">
    <property type="match status" value="1"/>
</dbReference>
<dbReference type="InterPro" id="IPR050742">
    <property type="entry name" value="Helicase_Restrict-Modif_Enz"/>
</dbReference>
<dbReference type="InterPro" id="IPR014001">
    <property type="entry name" value="Helicase_ATP-bd"/>
</dbReference>
<dbReference type="InterPro" id="IPR010093">
    <property type="entry name" value="SinI_DNA-bd"/>
</dbReference>
<dbReference type="PROSITE" id="PS51192">
    <property type="entry name" value="HELICASE_ATP_BIND_1"/>
    <property type="match status" value="1"/>
</dbReference>
<dbReference type="NCBIfam" id="TIGR01764">
    <property type="entry name" value="excise"/>
    <property type="match status" value="1"/>
</dbReference>
<sequence>MIWLVSGQVCPGRGRRLSIRQEVENLSKVKQGCIVASMVDEGFLRVAEAAAYLGVSAQTLRRWDRDKTLPALRRPGSDYRYYRRADLEPFRLEYRRAQEAAAAGADSSVFATANADIEANTALRDPQREAHRAVREHFSENAGPAIVQIPVGCGKTGIMATLPFGIARGRTLVITPNLTIRKGVADAVDITSPQCFWAKCRVLSDFTAGPWMAVLDGPNANIHDAIESDLVVCNIQQLASQADRWLPQFPEDFFDMILVDEGHHAAAESWQKVFRRFPNAKVVSLTATPFRSDQQQLHGEIVYRYPFTRAMITGYIKQIHSRNVAPAEIYFNYRDDTRRHTLDEVLQLREEAWFRRGVALSPECNRHIVEASIQACDRMRAQTGIQHQIIAAACSVDHARQVAAIYNECGYRAAEIHSDMDEDDQDAVIERLRQGQLDCVVQVQMLGEGFDHPRLSVAAIFRPFRSLAPYIQFVGRVMRVVQEAAPDHPDNQGHIVSHVGLNNDARWSEFRELDLDDQALVHGWVAGTTDDDDDGNADGGPRARRFDDGMLVNNEILTDFVEQTYLDPTDDRVLDEILNREVAPGVRLGDLVDREQLRQRLLAQQATAAPPTPQPIPVSPQRARQSAKTRVNQRTKSVANRILADLGLPPRGHQLMSVTPGRRQYNSVIAIRRVAAAINAEVGMPNGTRGDWSREQFTTIFERIDKIADTVRDTLRSQLSQRG</sequence>
<accession>A0ABU5Z3U3</accession>
<keyword evidence="4" id="KW-0547">Nucleotide-binding</keyword>
<dbReference type="Pfam" id="PF00271">
    <property type="entry name" value="Helicase_C"/>
    <property type="match status" value="1"/>
</dbReference>
<proteinExistence type="predicted"/>
<evidence type="ECO:0000259" key="3">
    <source>
        <dbReference type="PROSITE" id="PS51194"/>
    </source>
</evidence>
<evidence type="ECO:0000256" key="1">
    <source>
        <dbReference type="SAM" id="MobiDB-lite"/>
    </source>
</evidence>
<dbReference type="InterPro" id="IPR001650">
    <property type="entry name" value="Helicase_C-like"/>
</dbReference>
<dbReference type="SUPFAM" id="SSF52540">
    <property type="entry name" value="P-loop containing nucleoside triphosphate hydrolases"/>
    <property type="match status" value="1"/>
</dbReference>
<reference evidence="4 5" key="1">
    <citation type="submission" date="2023-12" db="EMBL/GenBank/DDBJ databases">
        <title>Description of new species of Mycobacterium terrae complex isolated from sewage at the Sao Paulo Zoological Park Foundation in Brazil.</title>
        <authorList>
            <person name="Romagnoli C.L."/>
            <person name="Conceicao E.C."/>
            <person name="Machado E."/>
            <person name="Barreto L.B.P.F."/>
            <person name="Sharma A."/>
            <person name="Silva N.M."/>
            <person name="Marques L.E."/>
            <person name="Juliana M.A."/>
            <person name="Lourenco M.C.S."/>
            <person name="Digiampietri L.A."/>
            <person name="Suffys P.N."/>
            <person name="Viana-Niero C."/>
        </authorList>
    </citation>
    <scope>NUCLEOTIDE SEQUENCE [LARGE SCALE GENOMIC DNA]</scope>
    <source>
        <strain evidence="4 5">MYC017</strain>
    </source>
</reference>
<feature type="region of interest" description="Disordered" evidence="1">
    <location>
        <begin position="526"/>
        <end position="546"/>
    </location>
</feature>
<dbReference type="PROSITE" id="PS51194">
    <property type="entry name" value="HELICASE_CTER"/>
    <property type="match status" value="1"/>
</dbReference>
<gene>
    <name evidence="4" type="ORF">K5L39_23110</name>
</gene>
<dbReference type="InterPro" id="IPR041657">
    <property type="entry name" value="HTH_17"/>
</dbReference>
<keyword evidence="5" id="KW-1185">Reference proteome</keyword>
<name>A0ABU5Z3U3_9MYCO</name>
<protein>
    <submittedName>
        <fullName evidence="4">DEAD/DEAH box helicase family protein</fullName>
    </submittedName>
</protein>
<dbReference type="PANTHER" id="PTHR47396">
    <property type="entry name" value="TYPE I RESTRICTION ENZYME ECOKI R PROTEIN"/>
    <property type="match status" value="1"/>
</dbReference>
<dbReference type="Pfam" id="PF12728">
    <property type="entry name" value="HTH_17"/>
    <property type="match status" value="1"/>
</dbReference>
<dbReference type="Gene3D" id="3.40.50.300">
    <property type="entry name" value="P-loop containing nucleotide triphosphate hydrolases"/>
    <property type="match status" value="2"/>
</dbReference>
<dbReference type="PANTHER" id="PTHR47396:SF1">
    <property type="entry name" value="ATP-DEPENDENT HELICASE IRC3-RELATED"/>
    <property type="match status" value="1"/>
</dbReference>
<feature type="domain" description="Helicase ATP-binding" evidence="2">
    <location>
        <begin position="136"/>
        <end position="307"/>
    </location>
</feature>
<dbReference type="SMART" id="SM00487">
    <property type="entry name" value="DEXDc"/>
    <property type="match status" value="1"/>
</dbReference>
<dbReference type="SUPFAM" id="SSF46955">
    <property type="entry name" value="Putative DNA-binding domain"/>
    <property type="match status" value="1"/>
</dbReference>
<dbReference type="InterPro" id="IPR009061">
    <property type="entry name" value="DNA-bd_dom_put_sf"/>
</dbReference>